<dbReference type="Gene3D" id="2.80.10.50">
    <property type="match status" value="1"/>
</dbReference>
<sequence length="191" mass="20195">MNRIAALRTVVKGAGLALGTVLTAAAAPLILPPGIAYAAAPTMCLDIGATRNNGDAAKIWQCAVPGDAFVVNQKFAIDGGQIKVANTLGTSRPMCLDIGNTRNNGDGAKIWQCAKAADAYLVNQKFVIEHGQIRVADTLGTSRPMCLDIGNTRNNGDGAKIWQCANAADTFLYNQRFVIEHSMIKVADTLH</sequence>
<dbReference type="InterPro" id="IPR000772">
    <property type="entry name" value="Ricin_B_lectin"/>
</dbReference>
<proteinExistence type="predicted"/>
<dbReference type="Pfam" id="PF00652">
    <property type="entry name" value="Ricin_B_lectin"/>
    <property type="match status" value="1"/>
</dbReference>
<evidence type="ECO:0000313" key="2">
    <source>
        <dbReference type="EMBL" id="MFC4009887.1"/>
    </source>
</evidence>
<dbReference type="EMBL" id="JBHSBI010000010">
    <property type="protein sequence ID" value="MFC4009887.1"/>
    <property type="molecule type" value="Genomic_DNA"/>
</dbReference>
<dbReference type="Proteomes" id="UP001595851">
    <property type="component" value="Unassembled WGS sequence"/>
</dbReference>
<gene>
    <name evidence="2" type="ORF">ACFOY2_21840</name>
</gene>
<comment type="caution">
    <text evidence="2">The sequence shown here is derived from an EMBL/GenBank/DDBJ whole genome shotgun (WGS) entry which is preliminary data.</text>
</comment>
<dbReference type="RefSeq" id="WP_379529944.1">
    <property type="nucleotide sequence ID" value="NZ_JBHSBI010000010.1"/>
</dbReference>
<dbReference type="InterPro" id="IPR035992">
    <property type="entry name" value="Ricin_B-like_lectins"/>
</dbReference>
<keyword evidence="3" id="KW-1185">Reference proteome</keyword>
<evidence type="ECO:0000313" key="3">
    <source>
        <dbReference type="Proteomes" id="UP001595851"/>
    </source>
</evidence>
<organism evidence="2 3">
    <name type="scientific">Nonomuraea purpurea</name>
    <dbReference type="NCBI Taxonomy" id="1849276"/>
    <lineage>
        <taxon>Bacteria</taxon>
        <taxon>Bacillati</taxon>
        <taxon>Actinomycetota</taxon>
        <taxon>Actinomycetes</taxon>
        <taxon>Streptosporangiales</taxon>
        <taxon>Streptosporangiaceae</taxon>
        <taxon>Nonomuraea</taxon>
    </lineage>
</organism>
<dbReference type="SUPFAM" id="SSF50370">
    <property type="entry name" value="Ricin B-like lectins"/>
    <property type="match status" value="1"/>
</dbReference>
<dbReference type="PROSITE" id="PS50231">
    <property type="entry name" value="RICIN_B_LECTIN"/>
    <property type="match status" value="1"/>
</dbReference>
<protein>
    <submittedName>
        <fullName evidence="2">Ricin-type beta-trefoil lectin domain protein</fullName>
    </submittedName>
</protein>
<evidence type="ECO:0000259" key="1">
    <source>
        <dbReference type="Pfam" id="PF00652"/>
    </source>
</evidence>
<name>A0ABV8G7B5_9ACTN</name>
<reference evidence="3" key="1">
    <citation type="journal article" date="2019" name="Int. J. Syst. Evol. Microbiol.">
        <title>The Global Catalogue of Microorganisms (GCM) 10K type strain sequencing project: providing services to taxonomists for standard genome sequencing and annotation.</title>
        <authorList>
            <consortium name="The Broad Institute Genomics Platform"/>
            <consortium name="The Broad Institute Genome Sequencing Center for Infectious Disease"/>
            <person name="Wu L."/>
            <person name="Ma J."/>
        </authorList>
    </citation>
    <scope>NUCLEOTIDE SEQUENCE [LARGE SCALE GENOMIC DNA]</scope>
    <source>
        <strain evidence="3">TBRC 1276</strain>
    </source>
</reference>
<accession>A0ABV8G7B5</accession>
<feature type="domain" description="Ricin B lectin" evidence="1">
    <location>
        <begin position="93"/>
        <end position="174"/>
    </location>
</feature>